<comment type="similarity">
    <text evidence="3">Belongs to the Nudix hydrolase family.</text>
</comment>
<evidence type="ECO:0000256" key="1">
    <source>
        <dbReference type="ARBA" id="ARBA00001946"/>
    </source>
</evidence>
<dbReference type="InterPro" id="IPR020084">
    <property type="entry name" value="NUDIX_hydrolase_CS"/>
</dbReference>
<dbReference type="InterPro" id="IPR000086">
    <property type="entry name" value="NUDIX_hydrolase_dom"/>
</dbReference>
<keyword evidence="2 3" id="KW-0378">Hydrolase</keyword>
<comment type="cofactor">
    <cofactor evidence="1">
        <name>Mg(2+)</name>
        <dbReference type="ChEBI" id="CHEBI:18420"/>
    </cofactor>
</comment>
<name>A0AAU7U9F0_9DEIO</name>
<dbReference type="GO" id="GO:0016787">
    <property type="term" value="F:hydrolase activity"/>
    <property type="evidence" value="ECO:0007669"/>
    <property type="project" value="UniProtKB-KW"/>
</dbReference>
<feature type="domain" description="Nudix hydrolase" evidence="4">
    <location>
        <begin position="2"/>
        <end position="130"/>
    </location>
</feature>
<dbReference type="PROSITE" id="PS51462">
    <property type="entry name" value="NUDIX"/>
    <property type="match status" value="1"/>
</dbReference>
<dbReference type="PANTHER" id="PTHR43046:SF16">
    <property type="entry name" value="ADP-RIBOSE PYROPHOSPHATASE YJHB-RELATED"/>
    <property type="match status" value="1"/>
</dbReference>
<dbReference type="PROSITE" id="PS00893">
    <property type="entry name" value="NUDIX_BOX"/>
    <property type="match status" value="1"/>
</dbReference>
<protein>
    <submittedName>
        <fullName evidence="5">NUDIX domain-containing protein</fullName>
    </submittedName>
</protein>
<evidence type="ECO:0000259" key="4">
    <source>
        <dbReference type="PROSITE" id="PS51462"/>
    </source>
</evidence>
<evidence type="ECO:0000256" key="2">
    <source>
        <dbReference type="ARBA" id="ARBA00022801"/>
    </source>
</evidence>
<accession>A0AAU7U9F0</accession>
<sequence>MTFHLVAWLVAQSPDGRVLLARRSGVSYGEGLWGLPGGHVEPREMLAQAAARETAEEVGLTVDPGELQPIGVSRYVDGGTEGADFFFRTAQWDGEAHPRSECSEVGWFAPDQLPHDTLPWLPGLLTRLLAGEWYSETLDHEALPTL</sequence>
<dbReference type="RefSeq" id="WP_350243139.1">
    <property type="nucleotide sequence ID" value="NZ_CP158299.1"/>
</dbReference>
<dbReference type="EMBL" id="CP158299">
    <property type="protein sequence ID" value="XBV85102.1"/>
    <property type="molecule type" value="Genomic_DNA"/>
</dbReference>
<gene>
    <name evidence="5" type="ORF">ABOD76_16910</name>
</gene>
<dbReference type="KEGG" id="dsc:ABOD76_16910"/>
<evidence type="ECO:0000313" key="5">
    <source>
        <dbReference type="EMBL" id="XBV85102.1"/>
    </source>
</evidence>
<dbReference type="Gene3D" id="3.90.79.10">
    <property type="entry name" value="Nucleoside Triphosphate Pyrophosphohydrolase"/>
    <property type="match status" value="1"/>
</dbReference>
<dbReference type="InterPro" id="IPR015797">
    <property type="entry name" value="NUDIX_hydrolase-like_dom_sf"/>
</dbReference>
<organism evidence="5">
    <name type="scientific">Deinococcus sonorensis KR-87</name>
    <dbReference type="NCBI Taxonomy" id="694439"/>
    <lineage>
        <taxon>Bacteria</taxon>
        <taxon>Thermotogati</taxon>
        <taxon>Deinococcota</taxon>
        <taxon>Deinococci</taxon>
        <taxon>Deinococcales</taxon>
        <taxon>Deinococcaceae</taxon>
        <taxon>Deinococcus</taxon>
    </lineage>
</organism>
<dbReference type="InterPro" id="IPR020476">
    <property type="entry name" value="Nudix_hydrolase"/>
</dbReference>
<dbReference type="AlphaFoldDB" id="A0AAU7U9F0"/>
<dbReference type="Pfam" id="PF00293">
    <property type="entry name" value="NUDIX"/>
    <property type="match status" value="1"/>
</dbReference>
<dbReference type="PANTHER" id="PTHR43046">
    <property type="entry name" value="GDP-MANNOSE MANNOSYL HYDROLASE"/>
    <property type="match status" value="1"/>
</dbReference>
<evidence type="ECO:0000256" key="3">
    <source>
        <dbReference type="RuleBase" id="RU003476"/>
    </source>
</evidence>
<dbReference type="PRINTS" id="PR00502">
    <property type="entry name" value="NUDIXFAMILY"/>
</dbReference>
<reference evidence="5" key="1">
    <citation type="submission" date="2024-06" db="EMBL/GenBank/DDBJ databases">
        <title>Draft Genome Sequence of Deinococcus sonorensis Type Strain KR-87, a Biofilm Producing Representative of the Genus Deinococcus.</title>
        <authorList>
            <person name="Boren L.S."/>
            <person name="Grosso R.A."/>
            <person name="Hugenberg-Cox A.N."/>
            <person name="Hill J.T.E."/>
            <person name="Albert C.M."/>
            <person name="Tuohy J.M."/>
        </authorList>
    </citation>
    <scope>NUCLEOTIDE SEQUENCE</scope>
    <source>
        <strain evidence="5">KR-87</strain>
    </source>
</reference>
<proteinExistence type="inferred from homology"/>
<dbReference type="SUPFAM" id="SSF55811">
    <property type="entry name" value="Nudix"/>
    <property type="match status" value="1"/>
</dbReference>